<gene>
    <name evidence="2" type="ORF">EVAR_41443_1</name>
</gene>
<evidence type="ECO:0000313" key="2">
    <source>
        <dbReference type="EMBL" id="GBP46090.1"/>
    </source>
</evidence>
<accession>A0A4C1W5C1</accession>
<comment type="caution">
    <text evidence="2">The sequence shown here is derived from an EMBL/GenBank/DDBJ whole genome shotgun (WGS) entry which is preliminary data.</text>
</comment>
<sequence length="154" mass="17232">MAEIKQTTVRQLLRHGPTATTGSRSRSLRECRVRILHPSNDLELQHEGLGDVTRMQFYGFRLALQRLRRNRRLVGVGGIACAKARLPVPGLTESANGDCVATAMRDTFLTKIVRFSVRSNSARRILRASRPESACRVKIIKKYADTSAPRCGRT</sequence>
<evidence type="ECO:0000256" key="1">
    <source>
        <dbReference type="SAM" id="MobiDB-lite"/>
    </source>
</evidence>
<proteinExistence type="predicted"/>
<protein>
    <submittedName>
        <fullName evidence="2">Uncharacterized protein</fullName>
    </submittedName>
</protein>
<feature type="region of interest" description="Disordered" evidence="1">
    <location>
        <begin position="1"/>
        <end position="26"/>
    </location>
</feature>
<reference evidence="2 3" key="1">
    <citation type="journal article" date="2019" name="Commun. Biol.">
        <title>The bagworm genome reveals a unique fibroin gene that provides high tensile strength.</title>
        <authorList>
            <person name="Kono N."/>
            <person name="Nakamura H."/>
            <person name="Ohtoshi R."/>
            <person name="Tomita M."/>
            <person name="Numata K."/>
            <person name="Arakawa K."/>
        </authorList>
    </citation>
    <scope>NUCLEOTIDE SEQUENCE [LARGE SCALE GENOMIC DNA]</scope>
</reference>
<name>A0A4C1W5C1_EUMVA</name>
<dbReference type="EMBL" id="BGZK01000476">
    <property type="protein sequence ID" value="GBP46090.1"/>
    <property type="molecule type" value="Genomic_DNA"/>
</dbReference>
<organism evidence="2 3">
    <name type="scientific">Eumeta variegata</name>
    <name type="common">Bagworm moth</name>
    <name type="synonym">Eumeta japonica</name>
    <dbReference type="NCBI Taxonomy" id="151549"/>
    <lineage>
        <taxon>Eukaryota</taxon>
        <taxon>Metazoa</taxon>
        <taxon>Ecdysozoa</taxon>
        <taxon>Arthropoda</taxon>
        <taxon>Hexapoda</taxon>
        <taxon>Insecta</taxon>
        <taxon>Pterygota</taxon>
        <taxon>Neoptera</taxon>
        <taxon>Endopterygota</taxon>
        <taxon>Lepidoptera</taxon>
        <taxon>Glossata</taxon>
        <taxon>Ditrysia</taxon>
        <taxon>Tineoidea</taxon>
        <taxon>Psychidae</taxon>
        <taxon>Oiketicinae</taxon>
        <taxon>Eumeta</taxon>
    </lineage>
</organism>
<keyword evidence="3" id="KW-1185">Reference proteome</keyword>
<dbReference type="AlphaFoldDB" id="A0A4C1W5C1"/>
<dbReference type="Proteomes" id="UP000299102">
    <property type="component" value="Unassembled WGS sequence"/>
</dbReference>
<feature type="compositionally biased region" description="Polar residues" evidence="1">
    <location>
        <begin position="1"/>
        <end position="10"/>
    </location>
</feature>
<evidence type="ECO:0000313" key="3">
    <source>
        <dbReference type="Proteomes" id="UP000299102"/>
    </source>
</evidence>